<evidence type="ECO:0000259" key="2">
    <source>
        <dbReference type="Pfam" id="PF11141"/>
    </source>
</evidence>
<evidence type="ECO:0000256" key="1">
    <source>
        <dbReference type="SAM" id="MobiDB-lite"/>
    </source>
</evidence>
<organism evidence="3 4">
    <name type="scientific">Nitrosomonas eutropha</name>
    <dbReference type="NCBI Taxonomy" id="916"/>
    <lineage>
        <taxon>Bacteria</taxon>
        <taxon>Pseudomonadati</taxon>
        <taxon>Pseudomonadota</taxon>
        <taxon>Betaproteobacteria</taxon>
        <taxon>Nitrosomonadales</taxon>
        <taxon>Nitrosomonadaceae</taxon>
        <taxon>Nitrosomonas</taxon>
    </lineage>
</organism>
<dbReference type="Proteomes" id="UP000183926">
    <property type="component" value="Unassembled WGS sequence"/>
</dbReference>
<dbReference type="InterPro" id="IPR022606">
    <property type="entry name" value="DUF2914"/>
</dbReference>
<gene>
    <name evidence="3" type="ORF">SAMN05216339_102170</name>
</gene>
<dbReference type="RefSeq" id="WP_074927121.1">
    <property type="nucleotide sequence ID" value="NZ_FPBL01000002.1"/>
</dbReference>
<name>A0A1I7G2K8_9PROT</name>
<dbReference type="OrthoDB" id="8547710at2"/>
<sequence length="287" mass="31829">MSNTQLKIRIRLDQPIDHSATEQDLLELAEESVLPVPPPIYVYNWPRIIGASLVLLLVLAVLFRLASDWISGDKESGINPAKISSSAALSTNPDIPPIPPAQSISAITELSPNQSSGNNPEADELAGIHTELEHIEDIPSPIFDSISAATSEPPTRPGSKPGSITFQSTESGTQKINYPVGLVKAQLTSNIRQRAPVDDINRISLTGKSSRPIFLFLHFNKFKGGKIFINWYYRDKRVAKVMLPVSNNDWRTYSSKILNQNRLGSWRVTATDQSGKWLAEFKFRVTR</sequence>
<protein>
    <recommendedName>
        <fullName evidence="2">DUF2914 domain-containing protein</fullName>
    </recommendedName>
</protein>
<feature type="region of interest" description="Disordered" evidence="1">
    <location>
        <begin position="146"/>
        <end position="170"/>
    </location>
</feature>
<reference evidence="3 4" key="1">
    <citation type="submission" date="2016-10" db="EMBL/GenBank/DDBJ databases">
        <authorList>
            <person name="de Groot N.N."/>
        </authorList>
    </citation>
    <scope>NUCLEOTIDE SEQUENCE [LARGE SCALE GENOMIC DNA]</scope>
    <source>
        <strain evidence="3 4">Nm24</strain>
    </source>
</reference>
<dbReference type="Pfam" id="PF11141">
    <property type="entry name" value="DUF2914"/>
    <property type="match status" value="1"/>
</dbReference>
<evidence type="ECO:0000313" key="4">
    <source>
        <dbReference type="Proteomes" id="UP000183926"/>
    </source>
</evidence>
<proteinExistence type="predicted"/>
<dbReference type="EMBL" id="FPBL01000002">
    <property type="protein sequence ID" value="SFU42695.1"/>
    <property type="molecule type" value="Genomic_DNA"/>
</dbReference>
<dbReference type="AlphaFoldDB" id="A0A1I7G2K8"/>
<feature type="domain" description="DUF2914" evidence="2">
    <location>
        <begin position="226"/>
        <end position="285"/>
    </location>
</feature>
<accession>A0A1I7G2K8</accession>
<evidence type="ECO:0000313" key="3">
    <source>
        <dbReference type="EMBL" id="SFU42695.1"/>
    </source>
</evidence>